<evidence type="ECO:0000313" key="4">
    <source>
        <dbReference type="EMBL" id="MED6112779.1"/>
    </source>
</evidence>
<reference evidence="4 5" key="1">
    <citation type="journal article" date="2023" name="Plants (Basel)">
        <title>Bridging the Gap: Combining Genomics and Transcriptomics Approaches to Understand Stylosanthes scabra, an Orphan Legume from the Brazilian Caatinga.</title>
        <authorList>
            <person name="Ferreira-Neto J.R.C."/>
            <person name="da Silva M.D."/>
            <person name="Binneck E."/>
            <person name="de Melo N.F."/>
            <person name="da Silva R.H."/>
            <person name="de Melo A.L.T.M."/>
            <person name="Pandolfi V."/>
            <person name="Bustamante F.O."/>
            <person name="Brasileiro-Vidal A.C."/>
            <person name="Benko-Iseppon A.M."/>
        </authorList>
    </citation>
    <scope>NUCLEOTIDE SEQUENCE [LARGE SCALE GENOMIC DNA]</scope>
    <source>
        <tissue evidence="4">Leaves</tissue>
    </source>
</reference>
<evidence type="ECO:0000256" key="2">
    <source>
        <dbReference type="SAM" id="SignalP"/>
    </source>
</evidence>
<keyword evidence="2" id="KW-0732">Signal</keyword>
<dbReference type="EMBL" id="JASCZI010000636">
    <property type="protein sequence ID" value="MED6112779.1"/>
    <property type="molecule type" value="Genomic_DNA"/>
</dbReference>
<dbReference type="Gene3D" id="2.40.70.10">
    <property type="entry name" value="Acid Proteases"/>
    <property type="match status" value="2"/>
</dbReference>
<evidence type="ECO:0000313" key="5">
    <source>
        <dbReference type="Proteomes" id="UP001341840"/>
    </source>
</evidence>
<comment type="caution">
    <text evidence="4">The sequence shown here is derived from an EMBL/GenBank/DDBJ whole genome shotgun (WGS) entry which is preliminary data.</text>
</comment>
<comment type="similarity">
    <text evidence="1">Belongs to the peptidase A1 family.</text>
</comment>
<dbReference type="CDD" id="cd05475">
    <property type="entry name" value="nucellin_like"/>
    <property type="match status" value="1"/>
</dbReference>
<dbReference type="InterPro" id="IPR033121">
    <property type="entry name" value="PEPTIDASE_A1"/>
</dbReference>
<evidence type="ECO:0000259" key="3">
    <source>
        <dbReference type="PROSITE" id="PS51767"/>
    </source>
</evidence>
<feature type="signal peptide" evidence="2">
    <location>
        <begin position="1"/>
        <end position="29"/>
    </location>
</feature>
<gene>
    <name evidence="4" type="ORF">PIB30_064773</name>
</gene>
<dbReference type="InterPro" id="IPR032799">
    <property type="entry name" value="TAXi_C"/>
</dbReference>
<protein>
    <recommendedName>
        <fullName evidence="3">Peptidase A1 domain-containing protein</fullName>
    </recommendedName>
</protein>
<feature type="chain" id="PRO_5046119424" description="Peptidase A1 domain-containing protein" evidence="2">
    <location>
        <begin position="30"/>
        <end position="453"/>
    </location>
</feature>
<sequence>MSVKSWGEVALHTLLVFLLFSAIFPLTFSAANQPRNPKKRNPLASDSSSAVFQVEGNVYPLGHYTVSLNIGYPPKLYDFDIDSGSDLTWVQCDAPCKGCTKPPDQLYKPNNNLVQCDEELCAGIHVSKERQCSAPSDQCNYEVEYADQGSSLGVLVRDHITLRYTNGSVVRPRIAFGCGYDQKYSGPNSAPSTAGVLGLGRGSASFLSQLHALGLIRNFVGHCLSVQGGGFLFFGDDLIPSSGVVWIPMLASSLEKHYSIGPAKLLFDGKDTSVKDLELIFDSGSSYTYLNSKAYQAVVDRVTNDLKRQKLERATDDPSLPICWKGTKPFKSLSDVKSYFKPLAFSFQKAKNSQLQLPPESYLIVTKHGNACLGILDGTEVGLENLNIIGDISLQDKIVIYDNEKEKIGWVSTNCDWLKDVDRQVEEGFPLLYDANSGIFSDRCPATYDTTDL</sequence>
<dbReference type="Proteomes" id="UP001341840">
    <property type="component" value="Unassembled WGS sequence"/>
</dbReference>
<name>A0ABU6QLD5_9FABA</name>
<dbReference type="PANTHER" id="PTHR13683:SF227">
    <property type="entry name" value="EUKARYOTIC ASPARTYL PROTEASE FAMILY PROTEIN"/>
    <property type="match status" value="1"/>
</dbReference>
<evidence type="ECO:0000256" key="1">
    <source>
        <dbReference type="ARBA" id="ARBA00007447"/>
    </source>
</evidence>
<dbReference type="Pfam" id="PF14541">
    <property type="entry name" value="TAXi_C"/>
    <property type="match status" value="1"/>
</dbReference>
<proteinExistence type="inferred from homology"/>
<dbReference type="InterPro" id="IPR021109">
    <property type="entry name" value="Peptidase_aspartic_dom_sf"/>
</dbReference>
<keyword evidence="5" id="KW-1185">Reference proteome</keyword>
<dbReference type="PROSITE" id="PS51767">
    <property type="entry name" value="PEPTIDASE_A1"/>
    <property type="match status" value="1"/>
</dbReference>
<organism evidence="4 5">
    <name type="scientific">Stylosanthes scabra</name>
    <dbReference type="NCBI Taxonomy" id="79078"/>
    <lineage>
        <taxon>Eukaryota</taxon>
        <taxon>Viridiplantae</taxon>
        <taxon>Streptophyta</taxon>
        <taxon>Embryophyta</taxon>
        <taxon>Tracheophyta</taxon>
        <taxon>Spermatophyta</taxon>
        <taxon>Magnoliopsida</taxon>
        <taxon>eudicotyledons</taxon>
        <taxon>Gunneridae</taxon>
        <taxon>Pentapetalae</taxon>
        <taxon>rosids</taxon>
        <taxon>fabids</taxon>
        <taxon>Fabales</taxon>
        <taxon>Fabaceae</taxon>
        <taxon>Papilionoideae</taxon>
        <taxon>50 kb inversion clade</taxon>
        <taxon>dalbergioids sensu lato</taxon>
        <taxon>Dalbergieae</taxon>
        <taxon>Pterocarpus clade</taxon>
        <taxon>Stylosanthes</taxon>
    </lineage>
</organism>
<dbReference type="SUPFAM" id="SSF50630">
    <property type="entry name" value="Acid proteases"/>
    <property type="match status" value="1"/>
</dbReference>
<dbReference type="PANTHER" id="PTHR13683">
    <property type="entry name" value="ASPARTYL PROTEASES"/>
    <property type="match status" value="1"/>
</dbReference>
<dbReference type="InterPro" id="IPR033823">
    <property type="entry name" value="Nucellin"/>
</dbReference>
<feature type="domain" description="Peptidase A1" evidence="3">
    <location>
        <begin position="64"/>
        <end position="411"/>
    </location>
</feature>
<dbReference type="InterPro" id="IPR032861">
    <property type="entry name" value="TAXi_N"/>
</dbReference>
<accession>A0ABU6QLD5</accession>
<dbReference type="Pfam" id="PF14543">
    <property type="entry name" value="TAXi_N"/>
    <property type="match status" value="1"/>
</dbReference>
<dbReference type="InterPro" id="IPR001461">
    <property type="entry name" value="Aspartic_peptidase_A1"/>
</dbReference>